<sequence>MLAGSSIRRLAADQARGMNELTVEKDKEHERWERQRAARDVGRARRRDCAWTGDTFQGRRRRRRGGRGTTYRPSRQVKRKLSGSWAAGSPPVTGQAARAEAAMPPGHWTRELKRAARASAGLRRPVVLGGVPSRRWWIDASLKWPQRAGMAGTTADRGVCPPTDDVGAPQVATHAGDWPPGLANQP</sequence>
<evidence type="ECO:0000313" key="3">
    <source>
        <dbReference type="Proteomes" id="UP000245956"/>
    </source>
</evidence>
<comment type="caution">
    <text evidence="2">The sequence shown here is derived from an EMBL/GenBank/DDBJ whole genome shotgun (WGS) entry which is preliminary data.</text>
</comment>
<dbReference type="AlphaFoldDB" id="A0A2U3ECM7"/>
<reference evidence="2 3" key="1">
    <citation type="journal article" date="2016" name="Front. Microbiol.">
        <title>Genome and transcriptome sequences reveal the specific parasitism of the nematophagous Purpureocillium lilacinum 36-1.</title>
        <authorList>
            <person name="Xie J."/>
            <person name="Li S."/>
            <person name="Mo C."/>
            <person name="Xiao X."/>
            <person name="Peng D."/>
            <person name="Wang G."/>
            <person name="Xiao Y."/>
        </authorList>
    </citation>
    <scope>NUCLEOTIDE SEQUENCE [LARGE SCALE GENOMIC DNA]</scope>
    <source>
        <strain evidence="2 3">36-1</strain>
    </source>
</reference>
<dbReference type="EMBL" id="LCWV01000006">
    <property type="protein sequence ID" value="PWI72203.1"/>
    <property type="molecule type" value="Genomic_DNA"/>
</dbReference>
<dbReference type="Proteomes" id="UP000245956">
    <property type="component" value="Unassembled WGS sequence"/>
</dbReference>
<protein>
    <submittedName>
        <fullName evidence="2">Uncharacterized protein</fullName>
    </submittedName>
</protein>
<feature type="compositionally biased region" description="Basic and acidic residues" evidence="1">
    <location>
        <begin position="22"/>
        <end position="49"/>
    </location>
</feature>
<name>A0A2U3ECM7_PURLI</name>
<evidence type="ECO:0000313" key="2">
    <source>
        <dbReference type="EMBL" id="PWI72203.1"/>
    </source>
</evidence>
<evidence type="ECO:0000256" key="1">
    <source>
        <dbReference type="SAM" id="MobiDB-lite"/>
    </source>
</evidence>
<organism evidence="2 3">
    <name type="scientific">Purpureocillium lilacinum</name>
    <name type="common">Paecilomyces lilacinus</name>
    <dbReference type="NCBI Taxonomy" id="33203"/>
    <lineage>
        <taxon>Eukaryota</taxon>
        <taxon>Fungi</taxon>
        <taxon>Dikarya</taxon>
        <taxon>Ascomycota</taxon>
        <taxon>Pezizomycotina</taxon>
        <taxon>Sordariomycetes</taxon>
        <taxon>Hypocreomycetidae</taxon>
        <taxon>Hypocreales</taxon>
        <taxon>Ophiocordycipitaceae</taxon>
        <taxon>Purpureocillium</taxon>
    </lineage>
</organism>
<accession>A0A2U3ECM7</accession>
<feature type="region of interest" description="Disordered" evidence="1">
    <location>
        <begin position="151"/>
        <end position="186"/>
    </location>
</feature>
<proteinExistence type="predicted"/>
<feature type="region of interest" description="Disordered" evidence="1">
    <location>
        <begin position="1"/>
        <end position="92"/>
    </location>
</feature>
<gene>
    <name evidence="2" type="ORF">PCL_10826</name>
</gene>